<dbReference type="Pfam" id="PF00118">
    <property type="entry name" value="Cpn60_TCP1"/>
    <property type="match status" value="1"/>
</dbReference>
<dbReference type="PANTHER" id="PTHR11353">
    <property type="entry name" value="CHAPERONIN"/>
    <property type="match status" value="1"/>
</dbReference>
<dbReference type="RefSeq" id="XP_005539507.1">
    <property type="nucleotide sequence ID" value="XM_005539450.1"/>
</dbReference>
<gene>
    <name evidence="9" type="ORF">CYME_CMT558C</name>
</gene>
<dbReference type="InterPro" id="IPR053374">
    <property type="entry name" value="TCP-1_chaperonin"/>
</dbReference>
<dbReference type="GO" id="GO:0016887">
    <property type="term" value="F:ATP hydrolysis activity"/>
    <property type="evidence" value="ECO:0007669"/>
    <property type="project" value="InterPro"/>
</dbReference>
<dbReference type="Gene3D" id="3.30.260.10">
    <property type="entry name" value="TCP-1-like chaperonin intermediate domain"/>
    <property type="match status" value="1"/>
</dbReference>
<dbReference type="InterPro" id="IPR027409">
    <property type="entry name" value="GroEL-like_apical_dom_sf"/>
</dbReference>
<keyword evidence="5 7" id="KW-0067">ATP-binding</keyword>
<dbReference type="Gramene" id="CMT558CT">
    <property type="protein sequence ID" value="CMT558CT"/>
    <property type="gene ID" value="CMT558C"/>
</dbReference>
<evidence type="ECO:0000256" key="7">
    <source>
        <dbReference type="RuleBase" id="RU004187"/>
    </source>
</evidence>
<dbReference type="InterPro" id="IPR012720">
    <property type="entry name" value="Chap_CCT_eta"/>
</dbReference>
<accession>M1UY14</accession>
<dbReference type="PRINTS" id="PR00304">
    <property type="entry name" value="TCOMPLEXTCP1"/>
</dbReference>
<dbReference type="NCBIfam" id="TIGR02345">
    <property type="entry name" value="chap_CCT_eta"/>
    <property type="match status" value="1"/>
</dbReference>
<dbReference type="GO" id="GO:0005832">
    <property type="term" value="C:chaperonin-containing T-complex"/>
    <property type="evidence" value="ECO:0007669"/>
    <property type="project" value="UniProtKB-ARBA"/>
</dbReference>
<dbReference type="InterPro" id="IPR027413">
    <property type="entry name" value="GROEL-like_equatorial_sf"/>
</dbReference>
<evidence type="ECO:0000256" key="2">
    <source>
        <dbReference type="ARBA" id="ARBA00008020"/>
    </source>
</evidence>
<comment type="function">
    <text evidence="8">Molecular chaperone; assists the folding of proteins upon ATP hydrolysis. Known to play a role, in vitro, in the folding of actin and tubulin.</text>
</comment>
<dbReference type="PROSITE" id="PS00751">
    <property type="entry name" value="TCP1_2"/>
    <property type="match status" value="1"/>
</dbReference>
<dbReference type="FunFam" id="1.10.560.10:FF:000017">
    <property type="entry name" value="T-complex protein 1 subunit eta"/>
    <property type="match status" value="1"/>
</dbReference>
<dbReference type="SUPFAM" id="SSF54849">
    <property type="entry name" value="GroEL-intermediate domain like"/>
    <property type="match status" value="1"/>
</dbReference>
<protein>
    <recommendedName>
        <fullName evidence="8">T-complex protein 1 subunit eta</fullName>
        <shortName evidence="8">TCP-1-eta</shortName>
    </recommendedName>
    <alternativeName>
        <fullName evidence="8">CCT-eta</fullName>
    </alternativeName>
</protein>
<keyword evidence="6 7" id="KW-0143">Chaperone</keyword>
<dbReference type="FunFam" id="3.30.260.10:FF:000022">
    <property type="entry name" value="T-complex protein 1 subunit eta"/>
    <property type="match status" value="1"/>
</dbReference>
<dbReference type="PROSITE" id="PS00995">
    <property type="entry name" value="TCP1_3"/>
    <property type="match status" value="1"/>
</dbReference>
<dbReference type="FunFam" id="3.50.7.10:FF:000006">
    <property type="entry name" value="T-complex protein 1 subunit eta"/>
    <property type="match status" value="1"/>
</dbReference>
<dbReference type="eggNOG" id="KOG0361">
    <property type="taxonomic scope" value="Eukaryota"/>
</dbReference>
<reference evidence="9 10" key="2">
    <citation type="journal article" date="2007" name="BMC Biol.">
        <title>A 100%-complete sequence reveals unusually simple genomic features in the hot-spring red alga Cyanidioschyzon merolae.</title>
        <authorList>
            <person name="Nozaki H."/>
            <person name="Takano H."/>
            <person name="Misumi O."/>
            <person name="Terasawa K."/>
            <person name="Matsuzaki M."/>
            <person name="Maruyama S."/>
            <person name="Nishida K."/>
            <person name="Yagisawa F."/>
            <person name="Yoshida Y."/>
            <person name="Fujiwara T."/>
            <person name="Takio S."/>
            <person name="Tamura K."/>
            <person name="Chung S.J."/>
            <person name="Nakamura S."/>
            <person name="Kuroiwa H."/>
            <person name="Tanaka K."/>
            <person name="Sato N."/>
            <person name="Kuroiwa T."/>
        </authorList>
    </citation>
    <scope>NUCLEOTIDE SEQUENCE [LARGE SCALE GENOMIC DNA]</scope>
    <source>
        <strain evidence="9 10">10D</strain>
    </source>
</reference>
<evidence type="ECO:0000256" key="8">
    <source>
        <dbReference type="RuleBase" id="RU365042"/>
    </source>
</evidence>
<keyword evidence="10" id="KW-1185">Reference proteome</keyword>
<proteinExistence type="inferred from homology"/>
<dbReference type="InterPro" id="IPR027410">
    <property type="entry name" value="TCP-1-like_intermed_sf"/>
</dbReference>
<evidence type="ECO:0000256" key="1">
    <source>
        <dbReference type="ARBA" id="ARBA00004496"/>
    </source>
</evidence>
<name>M1UY14_CYAM1</name>
<dbReference type="OMA" id="HRKGNTW"/>
<dbReference type="CDD" id="cd03340">
    <property type="entry name" value="TCP1_eta"/>
    <property type="match status" value="1"/>
</dbReference>
<dbReference type="HOGENOM" id="CLU_008891_7_3_1"/>
<dbReference type="STRING" id="280699.M1UY14"/>
<dbReference type="NCBIfam" id="NF041082">
    <property type="entry name" value="thermosome_alpha"/>
    <property type="match status" value="1"/>
</dbReference>
<dbReference type="GeneID" id="16997644"/>
<dbReference type="OrthoDB" id="1935484at2759"/>
<dbReference type="GO" id="GO:0005524">
    <property type="term" value="F:ATP binding"/>
    <property type="evidence" value="ECO:0007669"/>
    <property type="project" value="UniProtKB-KW"/>
</dbReference>
<dbReference type="EMBL" id="AP006502">
    <property type="protein sequence ID" value="BAM83471.1"/>
    <property type="molecule type" value="Genomic_DNA"/>
</dbReference>
<dbReference type="Gene3D" id="1.10.560.10">
    <property type="entry name" value="GroEL-like equatorial domain"/>
    <property type="match status" value="1"/>
</dbReference>
<keyword evidence="4 7" id="KW-0547">Nucleotide-binding</keyword>
<comment type="similarity">
    <text evidence="2 7">Belongs to the TCP-1 chaperonin family.</text>
</comment>
<evidence type="ECO:0000256" key="3">
    <source>
        <dbReference type="ARBA" id="ARBA00022490"/>
    </source>
</evidence>
<dbReference type="AlphaFoldDB" id="M1UY14"/>
<sequence length="553" mass="60752">MAQVSGYPPIIILKDDVDASQGIGQIISNINACEQVVEVLHSTLGPRGMDKLIQGSDGKVTISNDGATILRVLEVVHPAARLLADIAKSQDEEVGDGTTSVVLLAGELLRQAKGFLEDGVHPRVIIYAYREAHRMISERLKQIAVDVSGQLKVLRADPERVSTEEREAARALLQRCAGTALNSKLIAQYREFFAGIAVDAVLALDDDLDLDMIGVKKVNGGSVTDSCLVAGVGFKKTFSYAGFEQQPKKIHQPKILLLNLELELKSEKENAEVRVQSAAAYQQIVDAEWNIIYEKLEKIVATGARVVLSRLAIGDLATQYFADRGVFCAGRVPDADLQRVARAVGARVQTTVHDMRVEEALGTCEWFEERQVGAERFNFFTGCKEARSATILLRGGSEQFLDETERSLHDAIMIVRRTLKYPELVAGGGAVEMELSKFLRERSRHIQGKAQLLLAAYGKALETIPRTLCENAGFDATDLLNKLRAKHATSDENLWFGANLETGEPQDCWQNYVWEPVLIRANAFASATEAACTILSIDETLKTETSDKNDAIR</sequence>
<dbReference type="InterPro" id="IPR002194">
    <property type="entry name" value="Chaperonin_TCP-1_CS"/>
</dbReference>
<dbReference type="GO" id="GO:0140662">
    <property type="term" value="F:ATP-dependent protein folding chaperone"/>
    <property type="evidence" value="ECO:0007669"/>
    <property type="project" value="InterPro"/>
</dbReference>
<dbReference type="Proteomes" id="UP000007014">
    <property type="component" value="Chromosome 20"/>
</dbReference>
<comment type="subunit">
    <text evidence="8">Heterooligomeric complex that forms two stacked rings.</text>
</comment>
<organism evidence="9 10">
    <name type="scientific">Cyanidioschyzon merolae (strain NIES-3377 / 10D)</name>
    <name type="common">Unicellular red alga</name>
    <dbReference type="NCBI Taxonomy" id="280699"/>
    <lineage>
        <taxon>Eukaryota</taxon>
        <taxon>Rhodophyta</taxon>
        <taxon>Bangiophyceae</taxon>
        <taxon>Cyanidiales</taxon>
        <taxon>Cyanidiaceae</taxon>
        <taxon>Cyanidioschyzon</taxon>
    </lineage>
</organism>
<reference evidence="9 10" key="1">
    <citation type="journal article" date="2004" name="Nature">
        <title>Genome sequence of the ultrasmall unicellular red alga Cyanidioschyzon merolae 10D.</title>
        <authorList>
            <person name="Matsuzaki M."/>
            <person name="Misumi O."/>
            <person name="Shin-i T."/>
            <person name="Maruyama S."/>
            <person name="Takahara M."/>
            <person name="Miyagishima S."/>
            <person name="Mori T."/>
            <person name="Nishida K."/>
            <person name="Yagisawa F."/>
            <person name="Nishida K."/>
            <person name="Yoshida Y."/>
            <person name="Nishimura Y."/>
            <person name="Nakao S."/>
            <person name="Kobayashi T."/>
            <person name="Momoyama Y."/>
            <person name="Higashiyama T."/>
            <person name="Minoda A."/>
            <person name="Sano M."/>
            <person name="Nomoto H."/>
            <person name="Oishi K."/>
            <person name="Hayashi H."/>
            <person name="Ohta F."/>
            <person name="Nishizaka S."/>
            <person name="Haga S."/>
            <person name="Miura S."/>
            <person name="Morishita T."/>
            <person name="Kabeya Y."/>
            <person name="Terasawa K."/>
            <person name="Suzuki Y."/>
            <person name="Ishii Y."/>
            <person name="Asakawa S."/>
            <person name="Takano H."/>
            <person name="Ohta N."/>
            <person name="Kuroiwa H."/>
            <person name="Tanaka K."/>
            <person name="Shimizu N."/>
            <person name="Sugano S."/>
            <person name="Sato N."/>
            <person name="Nozaki H."/>
            <person name="Ogasawara N."/>
            <person name="Kohara Y."/>
            <person name="Kuroiwa T."/>
        </authorList>
    </citation>
    <scope>NUCLEOTIDE SEQUENCE [LARGE SCALE GENOMIC DNA]</scope>
    <source>
        <strain evidence="9 10">10D</strain>
    </source>
</reference>
<dbReference type="InterPro" id="IPR054827">
    <property type="entry name" value="thermosome_alpha"/>
</dbReference>
<dbReference type="InterPro" id="IPR017998">
    <property type="entry name" value="Chaperone_TCP-1"/>
</dbReference>
<evidence type="ECO:0000313" key="9">
    <source>
        <dbReference type="EMBL" id="BAM83471.1"/>
    </source>
</evidence>
<dbReference type="SUPFAM" id="SSF48592">
    <property type="entry name" value="GroEL equatorial domain-like"/>
    <property type="match status" value="1"/>
</dbReference>
<dbReference type="KEGG" id="cme:CYME_CMT558C"/>
<comment type="subcellular location">
    <subcellularLocation>
        <location evidence="1 8">Cytoplasm</location>
    </subcellularLocation>
</comment>
<evidence type="ECO:0000313" key="10">
    <source>
        <dbReference type="Proteomes" id="UP000007014"/>
    </source>
</evidence>
<evidence type="ECO:0000256" key="4">
    <source>
        <dbReference type="ARBA" id="ARBA00022741"/>
    </source>
</evidence>
<keyword evidence="3 8" id="KW-0963">Cytoplasm</keyword>
<evidence type="ECO:0000256" key="5">
    <source>
        <dbReference type="ARBA" id="ARBA00022840"/>
    </source>
</evidence>
<dbReference type="GO" id="GO:0051082">
    <property type="term" value="F:unfolded protein binding"/>
    <property type="evidence" value="ECO:0007669"/>
    <property type="project" value="InterPro"/>
</dbReference>
<dbReference type="InterPro" id="IPR002423">
    <property type="entry name" value="Cpn60/GroEL/TCP-1"/>
</dbReference>
<dbReference type="SUPFAM" id="SSF52029">
    <property type="entry name" value="GroEL apical domain-like"/>
    <property type="match status" value="1"/>
</dbReference>
<dbReference type="NCBIfam" id="NF041083">
    <property type="entry name" value="thermosome_beta"/>
    <property type="match status" value="1"/>
</dbReference>
<evidence type="ECO:0000256" key="6">
    <source>
        <dbReference type="ARBA" id="ARBA00023186"/>
    </source>
</evidence>
<dbReference type="Gene3D" id="3.50.7.10">
    <property type="entry name" value="GroEL"/>
    <property type="match status" value="1"/>
</dbReference>